<dbReference type="EMBL" id="CADEBC010000525">
    <property type="protein sequence ID" value="CAB3245989.1"/>
    <property type="molecule type" value="Genomic_DNA"/>
</dbReference>
<dbReference type="OrthoDB" id="425619at2759"/>
<evidence type="ECO:0000313" key="1">
    <source>
        <dbReference type="EMBL" id="CAB3245989.1"/>
    </source>
</evidence>
<sequence>MEATPSISSAVPDITALMTMLQEQARRLEEQLQRDKENRAGPPSGEADAFVKRHSCGLRQRAQGSYQVLQHEGGLTESETQNADVKNAIGNLTVGNGTAITVTAAPSV</sequence>
<protein>
    <submittedName>
        <fullName evidence="1">Uncharacterized protein</fullName>
    </submittedName>
</protein>
<dbReference type="AlphaFoldDB" id="A0A8S1ALI6"/>
<gene>
    <name evidence="1" type="ORF">APLA_LOCUS10683</name>
</gene>
<proteinExistence type="predicted"/>
<comment type="caution">
    <text evidence="1">The sequence shown here is derived from an EMBL/GenBank/DDBJ whole genome shotgun (WGS) entry which is preliminary data.</text>
</comment>
<reference evidence="1 2" key="1">
    <citation type="submission" date="2020-04" db="EMBL/GenBank/DDBJ databases">
        <authorList>
            <person name="Wallbank WR R."/>
            <person name="Pardo Diaz C."/>
            <person name="Kozak K."/>
            <person name="Martin S."/>
            <person name="Jiggins C."/>
            <person name="Moest M."/>
            <person name="Warren A I."/>
            <person name="Byers J.R.P. K."/>
            <person name="Montejo-Kovacevich G."/>
            <person name="Yen C E."/>
        </authorList>
    </citation>
    <scope>NUCLEOTIDE SEQUENCE [LARGE SCALE GENOMIC DNA]</scope>
</reference>
<evidence type="ECO:0000313" key="2">
    <source>
        <dbReference type="Proteomes" id="UP000494106"/>
    </source>
</evidence>
<name>A0A8S1ALI6_ARCPL</name>
<accession>A0A8S1ALI6</accession>
<dbReference type="Proteomes" id="UP000494106">
    <property type="component" value="Unassembled WGS sequence"/>
</dbReference>
<organism evidence="1 2">
    <name type="scientific">Arctia plantaginis</name>
    <name type="common">Wood tiger moth</name>
    <name type="synonym">Phalaena plantaginis</name>
    <dbReference type="NCBI Taxonomy" id="874455"/>
    <lineage>
        <taxon>Eukaryota</taxon>
        <taxon>Metazoa</taxon>
        <taxon>Ecdysozoa</taxon>
        <taxon>Arthropoda</taxon>
        <taxon>Hexapoda</taxon>
        <taxon>Insecta</taxon>
        <taxon>Pterygota</taxon>
        <taxon>Neoptera</taxon>
        <taxon>Endopterygota</taxon>
        <taxon>Lepidoptera</taxon>
        <taxon>Glossata</taxon>
        <taxon>Ditrysia</taxon>
        <taxon>Noctuoidea</taxon>
        <taxon>Erebidae</taxon>
        <taxon>Arctiinae</taxon>
        <taxon>Arctia</taxon>
    </lineage>
</organism>
<keyword evidence="2" id="KW-1185">Reference proteome</keyword>